<evidence type="ECO:0000256" key="1">
    <source>
        <dbReference type="SAM" id="Phobius"/>
    </source>
</evidence>
<organism evidence="2 3">
    <name type="scientific">Microbispora bryophytorum</name>
    <dbReference type="NCBI Taxonomy" id="1460882"/>
    <lineage>
        <taxon>Bacteria</taxon>
        <taxon>Bacillati</taxon>
        <taxon>Actinomycetota</taxon>
        <taxon>Actinomycetes</taxon>
        <taxon>Streptosporangiales</taxon>
        <taxon>Streptosporangiaceae</taxon>
        <taxon>Microbispora</taxon>
    </lineage>
</organism>
<dbReference type="RefSeq" id="WP_167748169.1">
    <property type="nucleotide sequence ID" value="NZ_BMMN01000002.1"/>
</dbReference>
<name>A0A8H9LA39_9ACTN</name>
<reference evidence="2" key="1">
    <citation type="journal article" date="2014" name="Int. J. Syst. Evol. Microbiol.">
        <title>Complete genome sequence of Corynebacterium casei LMG S-19264T (=DSM 44701T), isolated from a smear-ripened cheese.</title>
        <authorList>
            <consortium name="US DOE Joint Genome Institute (JGI-PGF)"/>
            <person name="Walter F."/>
            <person name="Albersmeier A."/>
            <person name="Kalinowski J."/>
            <person name="Ruckert C."/>
        </authorList>
    </citation>
    <scope>NUCLEOTIDE SEQUENCE</scope>
    <source>
        <strain evidence="2">CGMCC 4.7138</strain>
    </source>
</reference>
<protein>
    <recommendedName>
        <fullName evidence="4">DUF393 domain-containing protein</fullName>
    </recommendedName>
</protein>
<dbReference type="Proteomes" id="UP000653480">
    <property type="component" value="Unassembled WGS sequence"/>
</dbReference>
<dbReference type="GO" id="GO:0015035">
    <property type="term" value="F:protein-disulfide reductase activity"/>
    <property type="evidence" value="ECO:0007669"/>
    <property type="project" value="InterPro"/>
</dbReference>
<accession>A0A8H9LA39</accession>
<sequence>MNGSTPYDLPLLVYDGDCGFCATSLRALRRTLPSWPQATAWQAVDLGRLGLSADQAQRAAWWVTGDRPPRRGAMAFAALLAWQPARGWRLTGWLLAHPPLSWAAVVVYALVARYRRHLPGGTAACSVSPRINRPKIRSSPTSARR</sequence>
<gene>
    <name evidence="2" type="ORF">GCM10011574_16050</name>
</gene>
<dbReference type="InterPro" id="IPR007263">
    <property type="entry name" value="DCC1-like"/>
</dbReference>
<keyword evidence="3" id="KW-1185">Reference proteome</keyword>
<feature type="transmembrane region" description="Helical" evidence="1">
    <location>
        <begin position="90"/>
        <end position="111"/>
    </location>
</feature>
<reference evidence="2" key="2">
    <citation type="submission" date="2020-09" db="EMBL/GenBank/DDBJ databases">
        <authorList>
            <person name="Sun Q."/>
            <person name="Zhou Y."/>
        </authorList>
    </citation>
    <scope>NUCLEOTIDE SEQUENCE</scope>
    <source>
        <strain evidence="2">CGMCC 4.7138</strain>
    </source>
</reference>
<evidence type="ECO:0008006" key="4">
    <source>
        <dbReference type="Google" id="ProtNLM"/>
    </source>
</evidence>
<comment type="caution">
    <text evidence="2">The sequence shown here is derived from an EMBL/GenBank/DDBJ whole genome shotgun (WGS) entry which is preliminary data.</text>
</comment>
<keyword evidence="1" id="KW-0472">Membrane</keyword>
<keyword evidence="1" id="KW-1133">Transmembrane helix</keyword>
<evidence type="ECO:0000313" key="2">
    <source>
        <dbReference type="EMBL" id="GGO04874.1"/>
    </source>
</evidence>
<dbReference type="Pfam" id="PF04134">
    <property type="entry name" value="DCC1-like"/>
    <property type="match status" value="1"/>
</dbReference>
<proteinExistence type="predicted"/>
<keyword evidence="1" id="KW-0812">Transmembrane</keyword>
<evidence type="ECO:0000313" key="3">
    <source>
        <dbReference type="Proteomes" id="UP000653480"/>
    </source>
</evidence>
<dbReference type="AlphaFoldDB" id="A0A8H9LA39"/>
<dbReference type="EMBL" id="BMMN01000002">
    <property type="protein sequence ID" value="GGO04874.1"/>
    <property type="molecule type" value="Genomic_DNA"/>
</dbReference>